<feature type="non-terminal residue" evidence="2">
    <location>
        <position position="1"/>
    </location>
</feature>
<dbReference type="EMBL" id="LXQA010315942">
    <property type="protein sequence ID" value="MCI43338.1"/>
    <property type="molecule type" value="Genomic_DNA"/>
</dbReference>
<comment type="caution">
    <text evidence="2">The sequence shown here is derived from an EMBL/GenBank/DDBJ whole genome shotgun (WGS) entry which is preliminary data.</text>
</comment>
<proteinExistence type="predicted"/>
<evidence type="ECO:0000313" key="2">
    <source>
        <dbReference type="EMBL" id="MCI43338.1"/>
    </source>
</evidence>
<evidence type="ECO:0000256" key="1">
    <source>
        <dbReference type="SAM" id="MobiDB-lite"/>
    </source>
</evidence>
<dbReference type="AlphaFoldDB" id="A0A392S3A9"/>
<name>A0A392S3A9_9FABA</name>
<protein>
    <submittedName>
        <fullName evidence="2">Uncharacterized protein</fullName>
    </submittedName>
</protein>
<sequence length="62" mass="6739">VKGKEGGDGNGATEEHEHGRPRKINEGRKLMVSEMDDNVGVGRKKNGASEMDKKIGLNVTYL</sequence>
<reference evidence="2 3" key="1">
    <citation type="journal article" date="2018" name="Front. Plant Sci.">
        <title>Red Clover (Trifolium pratense) and Zigzag Clover (T. medium) - A Picture of Genomic Similarities and Differences.</title>
        <authorList>
            <person name="Dluhosova J."/>
            <person name="Istvanek J."/>
            <person name="Nedelnik J."/>
            <person name="Repkova J."/>
        </authorList>
    </citation>
    <scope>NUCLEOTIDE SEQUENCE [LARGE SCALE GENOMIC DNA]</scope>
    <source>
        <strain evidence="3">cv. 10/8</strain>
        <tissue evidence="2">Leaf</tissue>
    </source>
</reference>
<organism evidence="2 3">
    <name type="scientific">Trifolium medium</name>
    <dbReference type="NCBI Taxonomy" id="97028"/>
    <lineage>
        <taxon>Eukaryota</taxon>
        <taxon>Viridiplantae</taxon>
        <taxon>Streptophyta</taxon>
        <taxon>Embryophyta</taxon>
        <taxon>Tracheophyta</taxon>
        <taxon>Spermatophyta</taxon>
        <taxon>Magnoliopsida</taxon>
        <taxon>eudicotyledons</taxon>
        <taxon>Gunneridae</taxon>
        <taxon>Pentapetalae</taxon>
        <taxon>rosids</taxon>
        <taxon>fabids</taxon>
        <taxon>Fabales</taxon>
        <taxon>Fabaceae</taxon>
        <taxon>Papilionoideae</taxon>
        <taxon>50 kb inversion clade</taxon>
        <taxon>NPAAA clade</taxon>
        <taxon>Hologalegina</taxon>
        <taxon>IRL clade</taxon>
        <taxon>Trifolieae</taxon>
        <taxon>Trifolium</taxon>
    </lineage>
</organism>
<dbReference type="Proteomes" id="UP000265520">
    <property type="component" value="Unassembled WGS sequence"/>
</dbReference>
<evidence type="ECO:0000313" key="3">
    <source>
        <dbReference type="Proteomes" id="UP000265520"/>
    </source>
</evidence>
<keyword evidence="3" id="KW-1185">Reference proteome</keyword>
<accession>A0A392S3A9</accession>
<feature type="region of interest" description="Disordered" evidence="1">
    <location>
        <begin position="1"/>
        <end position="28"/>
    </location>
</feature>